<feature type="region of interest" description="Disordered" evidence="1">
    <location>
        <begin position="30"/>
        <end position="51"/>
    </location>
</feature>
<accession>A0A0C4F1M6</accession>
<feature type="compositionally biased region" description="Low complexity" evidence="1">
    <location>
        <begin position="70"/>
        <end position="87"/>
    </location>
</feature>
<feature type="signal peptide" evidence="2">
    <location>
        <begin position="1"/>
        <end position="24"/>
    </location>
</feature>
<evidence type="ECO:0000256" key="2">
    <source>
        <dbReference type="SAM" id="SignalP"/>
    </source>
</evidence>
<proteinExistence type="predicted"/>
<feature type="compositionally biased region" description="Basic and acidic residues" evidence="1">
    <location>
        <begin position="208"/>
        <end position="225"/>
    </location>
</feature>
<keyword evidence="2" id="KW-0732">Signal</keyword>
<feature type="chain" id="PRO_5009386278" description="Secreted protein" evidence="2">
    <location>
        <begin position="25"/>
        <end position="294"/>
    </location>
</feature>
<feature type="compositionally biased region" description="Basic and acidic residues" evidence="1">
    <location>
        <begin position="111"/>
        <end position="121"/>
    </location>
</feature>
<name>A0A0C4F1M6_PUCT1</name>
<reference evidence="4 5" key="3">
    <citation type="journal article" date="2017" name="G3 (Bethesda)">
        <title>Comparative analysis highlights variable genome content of wheat rusts and divergence of the mating loci.</title>
        <authorList>
            <person name="Cuomo C.A."/>
            <person name="Bakkeren G."/>
            <person name="Khalil H.B."/>
            <person name="Panwar V."/>
            <person name="Joly D."/>
            <person name="Linning R."/>
            <person name="Sakthikumar S."/>
            <person name="Song X."/>
            <person name="Adiconis X."/>
            <person name="Fan L."/>
            <person name="Goldberg J.M."/>
            <person name="Levin J.Z."/>
            <person name="Young S."/>
            <person name="Zeng Q."/>
            <person name="Anikster Y."/>
            <person name="Bruce M."/>
            <person name="Wang M."/>
            <person name="Yin C."/>
            <person name="McCallum B."/>
            <person name="Szabo L.J."/>
            <person name="Hulbert S."/>
            <person name="Chen X."/>
            <person name="Fellers J.P."/>
        </authorList>
    </citation>
    <scope>NUCLEOTIDE SEQUENCE</scope>
    <source>
        <strain evidence="4">isolate 1-1 / race 1 (BBBD)</strain>
        <strain evidence="5">Isolate 1-1 / race 1 (BBBD)</strain>
    </source>
</reference>
<reference evidence="3" key="2">
    <citation type="submission" date="2016-05" db="EMBL/GenBank/DDBJ databases">
        <title>Comparative analysis highlights variable genome content of wheat rusts and divergence of the mating loci.</title>
        <authorList>
            <person name="Cuomo C.A."/>
            <person name="Bakkeren G."/>
            <person name="Szabo L."/>
            <person name="Khalil H."/>
            <person name="Joly D."/>
            <person name="Goldberg J."/>
            <person name="Young S."/>
            <person name="Zeng Q."/>
            <person name="Fellers J."/>
        </authorList>
    </citation>
    <scope>NUCLEOTIDE SEQUENCE [LARGE SCALE GENOMIC DNA]</scope>
    <source>
        <strain evidence="3">1-1 BBBD Race 1</strain>
    </source>
</reference>
<dbReference type="AlphaFoldDB" id="A0A0C4F1M6"/>
<dbReference type="EMBL" id="ADAS02000121">
    <property type="protein sequence ID" value="OAV89660.1"/>
    <property type="molecule type" value="Genomic_DNA"/>
</dbReference>
<evidence type="ECO:0000256" key="1">
    <source>
        <dbReference type="SAM" id="MobiDB-lite"/>
    </source>
</evidence>
<evidence type="ECO:0008006" key="6">
    <source>
        <dbReference type="Google" id="ProtNLM"/>
    </source>
</evidence>
<feature type="region of interest" description="Disordered" evidence="1">
    <location>
        <begin position="67"/>
        <end position="294"/>
    </location>
</feature>
<dbReference type="Proteomes" id="UP000005240">
    <property type="component" value="Unassembled WGS sequence"/>
</dbReference>
<evidence type="ECO:0000313" key="5">
    <source>
        <dbReference type="Proteomes" id="UP000005240"/>
    </source>
</evidence>
<evidence type="ECO:0000313" key="3">
    <source>
        <dbReference type="EMBL" id="OAV89660.1"/>
    </source>
</evidence>
<protein>
    <recommendedName>
        <fullName evidence="6">Secreted protein</fullName>
    </recommendedName>
</protein>
<feature type="compositionally biased region" description="Basic residues" evidence="1">
    <location>
        <begin position="88"/>
        <end position="99"/>
    </location>
</feature>
<reference evidence="4" key="4">
    <citation type="submission" date="2025-05" db="UniProtKB">
        <authorList>
            <consortium name="EnsemblFungi"/>
        </authorList>
    </citation>
    <scope>IDENTIFICATION</scope>
    <source>
        <strain evidence="4">isolate 1-1 / race 1 (BBBD)</strain>
    </source>
</reference>
<keyword evidence="5" id="KW-1185">Reference proteome</keyword>
<organism evidence="3">
    <name type="scientific">Puccinia triticina (isolate 1-1 / race 1 (BBBD))</name>
    <name type="common">Brown leaf rust fungus</name>
    <dbReference type="NCBI Taxonomy" id="630390"/>
    <lineage>
        <taxon>Eukaryota</taxon>
        <taxon>Fungi</taxon>
        <taxon>Dikarya</taxon>
        <taxon>Basidiomycota</taxon>
        <taxon>Pucciniomycotina</taxon>
        <taxon>Pucciniomycetes</taxon>
        <taxon>Pucciniales</taxon>
        <taxon>Pucciniaceae</taxon>
        <taxon>Puccinia</taxon>
    </lineage>
</organism>
<reference evidence="3" key="1">
    <citation type="submission" date="2009-11" db="EMBL/GenBank/DDBJ databases">
        <authorList>
            <consortium name="The Broad Institute Genome Sequencing Platform"/>
            <person name="Ward D."/>
            <person name="Feldgarden M."/>
            <person name="Earl A."/>
            <person name="Young S.K."/>
            <person name="Zeng Q."/>
            <person name="Koehrsen M."/>
            <person name="Alvarado L."/>
            <person name="Berlin A."/>
            <person name="Bochicchio J."/>
            <person name="Borenstein D."/>
            <person name="Chapman S.B."/>
            <person name="Chen Z."/>
            <person name="Engels R."/>
            <person name="Freedman E."/>
            <person name="Gellesch M."/>
            <person name="Goldberg J."/>
            <person name="Griggs A."/>
            <person name="Gujja S."/>
            <person name="Heilman E."/>
            <person name="Heiman D."/>
            <person name="Hepburn T."/>
            <person name="Howarth C."/>
            <person name="Jen D."/>
            <person name="Larson L."/>
            <person name="Lewis B."/>
            <person name="Mehta T."/>
            <person name="Park D."/>
            <person name="Pearson M."/>
            <person name="Roberts A."/>
            <person name="Saif S."/>
            <person name="Shea T."/>
            <person name="Shenoy N."/>
            <person name="Sisk P."/>
            <person name="Stolte C."/>
            <person name="Sykes S."/>
            <person name="Thomson T."/>
            <person name="Walk T."/>
            <person name="White J."/>
            <person name="Yandava C."/>
            <person name="Izard J."/>
            <person name="Baranova O.V."/>
            <person name="Blanton J.M."/>
            <person name="Tanner A.C."/>
            <person name="Dewhirst F.E."/>
            <person name="Haas B."/>
            <person name="Nusbaum C."/>
            <person name="Birren B."/>
        </authorList>
    </citation>
    <scope>NUCLEOTIDE SEQUENCE [LARGE SCALE GENOMIC DNA]</scope>
    <source>
        <strain evidence="3">1-1 BBBD Race 1</strain>
    </source>
</reference>
<gene>
    <name evidence="3" type="ORF">PTTG_06997</name>
</gene>
<evidence type="ECO:0000313" key="4">
    <source>
        <dbReference type="EnsemblFungi" id="PTTG_06997-t43_1-p1"/>
    </source>
</evidence>
<dbReference type="VEuPathDB" id="FungiDB:PTTG_06997"/>
<sequence>MVSVKLAQLISIAVFASTCMNIQAGTLTTRTVGSMPKPNDVPTVPLDISSGKAGDLGVKMIAGELKALEGSPGSSNGSKVKSNSGNQKKPKPPVTRSRRSPTSSLSRRNRQSKDSPPRVKAIDSGGDGFKQPLHKRSGSSSETENEAIPKEITGKPTTGVMAKTGDIAASNGAATGNSKPPTIRRRRESSIGNVVWKRQHPAGGPHLNEVEKKLPTEHKPNKRNTEPTPGPPKREDGKKGGVRSLLKTMANGGDGGTSGGNDKALKPSTSMKGQPAGEPGHKETVTPPKGDAGK</sequence>
<dbReference type="EnsemblFungi" id="PTTG_06997-t43_1">
    <property type="protein sequence ID" value="PTTG_06997-t43_1-p1"/>
    <property type="gene ID" value="PTTG_06997"/>
</dbReference>
<dbReference type="OrthoDB" id="10366534at2759"/>